<dbReference type="Proteomes" id="UP000242414">
    <property type="component" value="Unassembled WGS sequence"/>
</dbReference>
<reference evidence="1" key="1">
    <citation type="journal article" date="2016" name="Proc. Natl. Acad. Sci. U.S.A.">
        <title>Lipid metabolic changes in an early divergent fungus govern the establishment of a mutualistic symbiosis with endobacteria.</title>
        <authorList>
            <person name="Lastovetsky O.A."/>
            <person name="Gaspar M.L."/>
            <person name="Mondo S.J."/>
            <person name="LaButti K.M."/>
            <person name="Sandor L."/>
            <person name="Grigoriev I.V."/>
            <person name="Henry S.A."/>
            <person name="Pawlowska T.E."/>
        </authorList>
    </citation>
    <scope>NUCLEOTIDE SEQUENCE [LARGE SCALE GENOMIC DNA]</scope>
    <source>
        <strain evidence="1">ATCC 52814</strain>
    </source>
</reference>
<dbReference type="AlphaFoldDB" id="A0A1X0QQ81"/>
<dbReference type="VEuPathDB" id="FungiDB:BCV72DRAFT_252796"/>
<name>A0A1X0QQ81_RHIZD</name>
<evidence type="ECO:0000313" key="1">
    <source>
        <dbReference type="EMBL" id="ORE01909.1"/>
    </source>
</evidence>
<proteinExistence type="predicted"/>
<organism evidence="1">
    <name type="scientific">Rhizopus microsporus var. microsporus</name>
    <dbReference type="NCBI Taxonomy" id="86635"/>
    <lineage>
        <taxon>Eukaryota</taxon>
        <taxon>Fungi</taxon>
        <taxon>Fungi incertae sedis</taxon>
        <taxon>Mucoromycota</taxon>
        <taxon>Mucoromycotina</taxon>
        <taxon>Mucoromycetes</taxon>
        <taxon>Mucorales</taxon>
        <taxon>Mucorineae</taxon>
        <taxon>Rhizopodaceae</taxon>
        <taxon>Rhizopus</taxon>
    </lineage>
</organism>
<sequence length="106" mass="11885">MRKSFVGELGCGEIKPLGAPIALIGEGHARLAETMKRQLNVRTMKAKSKILRLNYIFYSHMDVTLGLLLSFKNIIASLLDDTDITEPYIFNEYAPLLKPTVAFVNE</sequence>
<protein>
    <submittedName>
        <fullName evidence="1">Uncharacterized protein</fullName>
    </submittedName>
</protein>
<gene>
    <name evidence="1" type="ORF">BCV72DRAFT_252796</name>
</gene>
<dbReference type="EMBL" id="KV922087">
    <property type="protein sequence ID" value="ORE01909.1"/>
    <property type="molecule type" value="Genomic_DNA"/>
</dbReference>
<accession>A0A1X0QQ81</accession>